<evidence type="ECO:0000256" key="5">
    <source>
        <dbReference type="ARBA" id="ARBA00010185"/>
    </source>
</evidence>
<evidence type="ECO:0000256" key="17">
    <source>
        <dbReference type="ARBA" id="ARBA00023264"/>
    </source>
</evidence>
<evidence type="ECO:0000256" key="2">
    <source>
        <dbReference type="ARBA" id="ARBA00004651"/>
    </source>
</evidence>
<reference evidence="21" key="1">
    <citation type="submission" date="2021-01" db="EMBL/GenBank/DDBJ databases">
        <title>Whole genome shotgun sequence of Virgisporangium aurantiacum NBRC 16421.</title>
        <authorList>
            <person name="Komaki H."/>
            <person name="Tamura T."/>
        </authorList>
    </citation>
    <scope>NUCLEOTIDE SEQUENCE</scope>
    <source>
        <strain evidence="21">NBRC 16421</strain>
    </source>
</reference>
<keyword evidence="11 18" id="KW-0812">Transmembrane</keyword>
<evidence type="ECO:0000256" key="7">
    <source>
        <dbReference type="ARBA" id="ARBA00019373"/>
    </source>
</evidence>
<evidence type="ECO:0000256" key="16">
    <source>
        <dbReference type="ARBA" id="ARBA00023209"/>
    </source>
</evidence>
<keyword evidence="9" id="KW-0444">Lipid biosynthesis</keyword>
<comment type="pathway">
    <text evidence="4">Lipid metabolism.</text>
</comment>
<name>A0A8J3ZBW3_9ACTN</name>
<keyword evidence="16" id="KW-0594">Phospholipid biosynthesis</keyword>
<evidence type="ECO:0000256" key="4">
    <source>
        <dbReference type="ARBA" id="ARBA00005189"/>
    </source>
</evidence>
<evidence type="ECO:0000256" key="13">
    <source>
        <dbReference type="ARBA" id="ARBA00022989"/>
    </source>
</evidence>
<evidence type="ECO:0000256" key="14">
    <source>
        <dbReference type="ARBA" id="ARBA00023098"/>
    </source>
</evidence>
<keyword evidence="22" id="KW-1185">Reference proteome</keyword>
<evidence type="ECO:0000256" key="8">
    <source>
        <dbReference type="ARBA" id="ARBA00022475"/>
    </source>
</evidence>
<dbReference type="RefSeq" id="WP_204000290.1">
    <property type="nucleotide sequence ID" value="NZ_BOPG01000043.1"/>
</dbReference>
<dbReference type="Proteomes" id="UP000612585">
    <property type="component" value="Unassembled WGS sequence"/>
</dbReference>
<evidence type="ECO:0000256" key="10">
    <source>
        <dbReference type="ARBA" id="ARBA00022679"/>
    </source>
</evidence>
<sequence length="310" mass="32026">MSGPDATPDLRATHDPPPQPEASPVGGGTRVNHPTEEPPRKSRAGRNLPAAIGVGVGLGAVVLASLLFWKPAFYGVILIALVVATWEMVRAVGTAGMRPPMLPLLVGGAAMIALTWHAGAGGLPYGLLGTAVAILIWRLATGPEGYQRDVVTGLLIAAYVPFLGGFVVLLLDPDDGHLRVLAMLAAVVMSDTGGYAFGVFLGRHKLAPSISPGKTWEGFAGSLFTAAVGGALLVRFMLDGQWYWGVVFGVAVAAASTVGDLAESMLKRDLGVKDMSNLLPGHGGLMDRLDSILLAAPVAYAVLTNLVPPG</sequence>
<comment type="subcellular location">
    <subcellularLocation>
        <location evidence="2">Cell membrane</location>
        <topology evidence="2">Multi-pass membrane protein</topology>
    </subcellularLocation>
</comment>
<dbReference type="GO" id="GO:0016024">
    <property type="term" value="P:CDP-diacylglycerol biosynthetic process"/>
    <property type="evidence" value="ECO:0007669"/>
    <property type="project" value="UniProtKB-UniPathway"/>
</dbReference>
<feature type="transmembrane region" description="Helical" evidence="20">
    <location>
        <begin position="72"/>
        <end position="89"/>
    </location>
</feature>
<keyword evidence="14" id="KW-0443">Lipid metabolism</keyword>
<comment type="caution">
    <text evidence="21">The sequence shown here is derived from an EMBL/GenBank/DDBJ whole genome shotgun (WGS) entry which is preliminary data.</text>
</comment>
<keyword evidence="10 18" id="KW-0808">Transferase</keyword>
<evidence type="ECO:0000256" key="20">
    <source>
        <dbReference type="SAM" id="Phobius"/>
    </source>
</evidence>
<protein>
    <recommendedName>
        <fullName evidence="7 18">Phosphatidate cytidylyltransferase</fullName>
        <ecNumber evidence="6 18">2.7.7.41</ecNumber>
    </recommendedName>
</protein>
<comment type="catalytic activity">
    <reaction evidence="1 18">
        <text>a 1,2-diacyl-sn-glycero-3-phosphate + CTP + H(+) = a CDP-1,2-diacyl-sn-glycerol + diphosphate</text>
        <dbReference type="Rhea" id="RHEA:16229"/>
        <dbReference type="ChEBI" id="CHEBI:15378"/>
        <dbReference type="ChEBI" id="CHEBI:33019"/>
        <dbReference type="ChEBI" id="CHEBI:37563"/>
        <dbReference type="ChEBI" id="CHEBI:58332"/>
        <dbReference type="ChEBI" id="CHEBI:58608"/>
        <dbReference type="EC" id="2.7.7.41"/>
    </reaction>
</comment>
<evidence type="ECO:0000256" key="6">
    <source>
        <dbReference type="ARBA" id="ARBA00012487"/>
    </source>
</evidence>
<keyword evidence="12 18" id="KW-0548">Nucleotidyltransferase</keyword>
<organism evidence="21 22">
    <name type="scientific">Virgisporangium aurantiacum</name>
    <dbReference type="NCBI Taxonomy" id="175570"/>
    <lineage>
        <taxon>Bacteria</taxon>
        <taxon>Bacillati</taxon>
        <taxon>Actinomycetota</taxon>
        <taxon>Actinomycetes</taxon>
        <taxon>Micromonosporales</taxon>
        <taxon>Micromonosporaceae</taxon>
        <taxon>Virgisporangium</taxon>
    </lineage>
</organism>
<dbReference type="Pfam" id="PF01148">
    <property type="entry name" value="CTP_transf_1"/>
    <property type="match status" value="1"/>
</dbReference>
<dbReference type="EC" id="2.7.7.41" evidence="6 18"/>
<evidence type="ECO:0000256" key="11">
    <source>
        <dbReference type="ARBA" id="ARBA00022692"/>
    </source>
</evidence>
<dbReference type="GO" id="GO:0005886">
    <property type="term" value="C:plasma membrane"/>
    <property type="evidence" value="ECO:0007669"/>
    <property type="project" value="UniProtKB-SubCell"/>
</dbReference>
<dbReference type="PANTHER" id="PTHR46382:SF1">
    <property type="entry name" value="PHOSPHATIDATE CYTIDYLYLTRANSFERASE"/>
    <property type="match status" value="1"/>
</dbReference>
<evidence type="ECO:0000256" key="19">
    <source>
        <dbReference type="SAM" id="MobiDB-lite"/>
    </source>
</evidence>
<dbReference type="UniPathway" id="UPA00557">
    <property type="reaction ID" value="UER00614"/>
</dbReference>
<feature type="transmembrane region" description="Helical" evidence="20">
    <location>
        <begin position="218"/>
        <end position="236"/>
    </location>
</feature>
<comment type="similarity">
    <text evidence="5 18">Belongs to the CDS family.</text>
</comment>
<feature type="transmembrane region" description="Helical" evidence="20">
    <location>
        <begin position="123"/>
        <end position="140"/>
    </location>
</feature>
<dbReference type="AlphaFoldDB" id="A0A8J3ZBW3"/>
<evidence type="ECO:0000256" key="15">
    <source>
        <dbReference type="ARBA" id="ARBA00023136"/>
    </source>
</evidence>
<evidence type="ECO:0000256" key="1">
    <source>
        <dbReference type="ARBA" id="ARBA00001698"/>
    </source>
</evidence>
<keyword evidence="15 20" id="KW-0472">Membrane</keyword>
<evidence type="ECO:0000256" key="9">
    <source>
        <dbReference type="ARBA" id="ARBA00022516"/>
    </source>
</evidence>
<keyword evidence="8" id="KW-1003">Cell membrane</keyword>
<feature type="transmembrane region" description="Helical" evidence="20">
    <location>
        <begin position="48"/>
        <end position="66"/>
    </location>
</feature>
<feature type="transmembrane region" description="Helical" evidence="20">
    <location>
        <begin position="242"/>
        <end position="262"/>
    </location>
</feature>
<evidence type="ECO:0000313" key="22">
    <source>
        <dbReference type="Proteomes" id="UP000612585"/>
    </source>
</evidence>
<proteinExistence type="inferred from homology"/>
<evidence type="ECO:0000256" key="3">
    <source>
        <dbReference type="ARBA" id="ARBA00005119"/>
    </source>
</evidence>
<dbReference type="EMBL" id="BOPG01000043">
    <property type="protein sequence ID" value="GIJ58875.1"/>
    <property type="molecule type" value="Genomic_DNA"/>
</dbReference>
<feature type="transmembrane region" description="Helical" evidence="20">
    <location>
        <begin position="177"/>
        <end position="197"/>
    </location>
</feature>
<feature type="region of interest" description="Disordered" evidence="19">
    <location>
        <begin position="1"/>
        <end position="46"/>
    </location>
</feature>
<keyword evidence="17" id="KW-1208">Phospholipid metabolism</keyword>
<keyword evidence="13 20" id="KW-1133">Transmembrane helix</keyword>
<dbReference type="InterPro" id="IPR000374">
    <property type="entry name" value="PC_trans"/>
</dbReference>
<dbReference type="GO" id="GO:0004605">
    <property type="term" value="F:phosphatidate cytidylyltransferase activity"/>
    <property type="evidence" value="ECO:0007669"/>
    <property type="project" value="UniProtKB-EC"/>
</dbReference>
<dbReference type="PROSITE" id="PS01315">
    <property type="entry name" value="CDS"/>
    <property type="match status" value="1"/>
</dbReference>
<dbReference type="PANTHER" id="PTHR46382">
    <property type="entry name" value="PHOSPHATIDATE CYTIDYLYLTRANSFERASE"/>
    <property type="match status" value="1"/>
</dbReference>
<evidence type="ECO:0000313" key="21">
    <source>
        <dbReference type="EMBL" id="GIJ58875.1"/>
    </source>
</evidence>
<evidence type="ECO:0000256" key="12">
    <source>
        <dbReference type="ARBA" id="ARBA00022695"/>
    </source>
</evidence>
<feature type="transmembrane region" description="Helical" evidence="20">
    <location>
        <begin position="152"/>
        <end position="171"/>
    </location>
</feature>
<evidence type="ECO:0000256" key="18">
    <source>
        <dbReference type="RuleBase" id="RU003938"/>
    </source>
</evidence>
<accession>A0A8J3ZBW3</accession>
<gene>
    <name evidence="21" type="ORF">Vau01_063910</name>
</gene>
<comment type="pathway">
    <text evidence="3 18">Phospholipid metabolism; CDP-diacylglycerol biosynthesis; CDP-diacylglycerol from sn-glycerol 3-phosphate: step 3/3.</text>
</comment>